<dbReference type="RefSeq" id="XP_022157377.1">
    <property type="nucleotide sequence ID" value="XM_022301685.1"/>
</dbReference>
<evidence type="ECO:0000313" key="5">
    <source>
        <dbReference type="RefSeq" id="XP_022157374.1"/>
    </source>
</evidence>
<dbReference type="RefSeq" id="XP_022157380.1">
    <property type="nucleotide sequence ID" value="XM_022301688.1"/>
</dbReference>
<dbReference type="RefSeq" id="XP_022157378.1">
    <property type="nucleotide sequence ID" value="XM_022301686.1"/>
</dbReference>
<name>A0A6J1DUB4_MOMCH</name>
<gene>
    <name evidence="3 4 5 6 7 8 9 10 11 12" type="primary">LOC111024092</name>
</gene>
<dbReference type="OrthoDB" id="1931513at2759"/>
<dbReference type="RefSeq" id="XP_022157373.1">
    <property type="nucleotide sequence ID" value="XM_022301681.1"/>
</dbReference>
<dbReference type="PANTHER" id="PTHR11439:SF455">
    <property type="entry name" value="RLK (RECEPTOR-LIKE PROTEIN KINASE) 8, PUTATIVE-RELATED"/>
    <property type="match status" value="1"/>
</dbReference>
<dbReference type="InterPro" id="IPR013103">
    <property type="entry name" value="RVT_2"/>
</dbReference>
<dbReference type="Proteomes" id="UP000504603">
    <property type="component" value="Unplaced"/>
</dbReference>
<dbReference type="RefSeq" id="XP_022157375.1">
    <property type="nucleotide sequence ID" value="XM_022301683.1"/>
</dbReference>
<dbReference type="RefSeq" id="XP_022157379.1">
    <property type="nucleotide sequence ID" value="XM_022301687.1"/>
</dbReference>
<dbReference type="RefSeq" id="XP_022157381.1">
    <property type="nucleotide sequence ID" value="XM_022301689.1"/>
</dbReference>
<dbReference type="RefSeq" id="XP_022157372.1">
    <property type="nucleotide sequence ID" value="XM_022301680.1"/>
</dbReference>
<evidence type="ECO:0000313" key="2">
    <source>
        <dbReference type="Proteomes" id="UP000504603"/>
    </source>
</evidence>
<evidence type="ECO:0000313" key="8">
    <source>
        <dbReference type="RefSeq" id="XP_022157378.1"/>
    </source>
</evidence>
<evidence type="ECO:0000313" key="9">
    <source>
        <dbReference type="RefSeq" id="XP_022157379.1"/>
    </source>
</evidence>
<evidence type="ECO:0000313" key="7">
    <source>
        <dbReference type="RefSeq" id="XP_022157377.1"/>
    </source>
</evidence>
<evidence type="ECO:0000313" key="6">
    <source>
        <dbReference type="RefSeq" id="XP_022157375.1"/>
    </source>
</evidence>
<accession>A0A6J1DUB4</accession>
<evidence type="ECO:0000313" key="10">
    <source>
        <dbReference type="RefSeq" id="XP_022157380.1"/>
    </source>
</evidence>
<feature type="domain" description="Reverse transcriptase Ty1/copia-type" evidence="1">
    <location>
        <begin position="1"/>
        <end position="145"/>
    </location>
</feature>
<dbReference type="AlphaFoldDB" id="A0A6J1DUB4"/>
<keyword evidence="2" id="KW-1185">Reference proteome</keyword>
<dbReference type="CDD" id="cd09272">
    <property type="entry name" value="RNase_HI_RT_Ty1"/>
    <property type="match status" value="1"/>
</dbReference>
<dbReference type="Pfam" id="PF07727">
    <property type="entry name" value="RVT_2"/>
    <property type="match status" value="1"/>
</dbReference>
<organism evidence="2 3">
    <name type="scientific">Momordica charantia</name>
    <name type="common">Bitter gourd</name>
    <name type="synonym">Balsam pear</name>
    <dbReference type="NCBI Taxonomy" id="3673"/>
    <lineage>
        <taxon>Eukaryota</taxon>
        <taxon>Viridiplantae</taxon>
        <taxon>Streptophyta</taxon>
        <taxon>Embryophyta</taxon>
        <taxon>Tracheophyta</taxon>
        <taxon>Spermatophyta</taxon>
        <taxon>Magnoliopsida</taxon>
        <taxon>eudicotyledons</taxon>
        <taxon>Gunneridae</taxon>
        <taxon>Pentapetalae</taxon>
        <taxon>rosids</taxon>
        <taxon>fabids</taxon>
        <taxon>Cucurbitales</taxon>
        <taxon>Cucurbitaceae</taxon>
        <taxon>Momordiceae</taxon>
        <taxon>Momordica</taxon>
    </lineage>
</organism>
<dbReference type="KEGG" id="mcha:111024092"/>
<dbReference type="PANTHER" id="PTHR11439">
    <property type="entry name" value="GAG-POL-RELATED RETROTRANSPOSON"/>
    <property type="match status" value="1"/>
</dbReference>
<evidence type="ECO:0000313" key="3">
    <source>
        <dbReference type="RefSeq" id="XP_022157372.1"/>
    </source>
</evidence>
<dbReference type="RefSeq" id="XP_022157382.1">
    <property type="nucleotide sequence ID" value="XM_022301690.1"/>
</dbReference>
<evidence type="ECO:0000259" key="1">
    <source>
        <dbReference type="Pfam" id="PF07727"/>
    </source>
</evidence>
<reference evidence="3 4" key="1">
    <citation type="submission" date="2025-04" db="UniProtKB">
        <authorList>
            <consortium name="RefSeq"/>
        </authorList>
    </citation>
    <scope>IDENTIFICATION</scope>
    <source>
        <strain evidence="3 4">OHB3-1</strain>
    </source>
</reference>
<protein>
    <submittedName>
        <fullName evidence="3 4">Uncharacterized protein LOC111024092</fullName>
    </submittedName>
</protein>
<evidence type="ECO:0000313" key="11">
    <source>
        <dbReference type="RefSeq" id="XP_022157381.1"/>
    </source>
</evidence>
<evidence type="ECO:0000313" key="12">
    <source>
        <dbReference type="RefSeq" id="XP_022157382.1"/>
    </source>
</evidence>
<proteinExistence type="predicted"/>
<dbReference type="RefSeq" id="XP_022157374.1">
    <property type="nucleotide sequence ID" value="XM_022301682.1"/>
</dbReference>
<evidence type="ECO:0000313" key="4">
    <source>
        <dbReference type="RefSeq" id="XP_022157373.1"/>
    </source>
</evidence>
<dbReference type="GeneID" id="111024092"/>
<sequence>MSQPPGFSNPSYPNHAWMLKRSLYDLNKHQEHGLIDYLYFSFTGFTCSTLDPSFFIFKQNHILVLMLICVDDIILTGNNQTFIMNLVTKLSTEFALKDLGALHYFLGVEVQHTHNGFHITQSRYTRDILMKAKMLEVSPISTPMATSKNKCPHENELVDPTAYRSLVGSLQYLTLTRPDIHFYVNKACQHMQQPQMQHLRDVKCILRYLKHSLNHGISFRKNSSLNLYAFCDADWAACPTTRRSTSGIYVFLGSNIISWSSKKQPTVSRSSSKAEYRSIANATAELTWITFLLRDIGIPLTKPPELFSDNMSALQMSINPVFHAIKKHIELDYHFVHEKVALGSLITQYIPTHDQLADICTKPLPKNMFKSLASKQGVRALPTTSLRTM</sequence>
<dbReference type="SUPFAM" id="SSF56672">
    <property type="entry name" value="DNA/RNA polymerases"/>
    <property type="match status" value="1"/>
</dbReference>
<dbReference type="InterPro" id="IPR043502">
    <property type="entry name" value="DNA/RNA_pol_sf"/>
</dbReference>